<keyword evidence="1" id="KW-1133">Transmembrane helix</keyword>
<organism evidence="2 3">
    <name type="scientific">Halorubrum ezzemoulense</name>
    <name type="common">Halorubrum chaoviator</name>
    <dbReference type="NCBI Taxonomy" id="337243"/>
    <lineage>
        <taxon>Archaea</taxon>
        <taxon>Methanobacteriati</taxon>
        <taxon>Methanobacteriota</taxon>
        <taxon>Stenosarchaea group</taxon>
        <taxon>Halobacteria</taxon>
        <taxon>Halobacteriales</taxon>
        <taxon>Haloferacaceae</taxon>
        <taxon>Halorubrum</taxon>
    </lineage>
</organism>
<dbReference type="InterPro" id="IPR006311">
    <property type="entry name" value="TAT_signal"/>
</dbReference>
<feature type="transmembrane region" description="Helical" evidence="1">
    <location>
        <begin position="20"/>
        <end position="37"/>
    </location>
</feature>
<dbReference type="RefSeq" id="WP_271970453.1">
    <property type="nucleotide sequence ID" value="NZ_JAQLUK010000027.1"/>
</dbReference>
<reference evidence="2 3" key="1">
    <citation type="submission" date="2023-01" db="EMBL/GenBank/DDBJ databases">
        <title>Halorubrum ezzemoulense from Santa Pola, Spain.</title>
        <authorList>
            <person name="Feng Y."/>
            <person name="Louyakis A.S."/>
            <person name="Gogarten J.P."/>
        </authorList>
    </citation>
    <scope>NUCLEOTIDE SEQUENCE [LARGE SCALE GENOMIC DNA]</scope>
    <source>
        <strain evidence="2 3">AMM015</strain>
    </source>
</reference>
<dbReference type="EMBL" id="JAQLUK010000027">
    <property type="protein sequence ID" value="MDB2293693.1"/>
    <property type="molecule type" value="Genomic_DNA"/>
</dbReference>
<dbReference type="PROSITE" id="PS51318">
    <property type="entry name" value="TAT"/>
    <property type="match status" value="1"/>
</dbReference>
<accession>A0ABT4Z693</accession>
<evidence type="ECO:0000256" key="1">
    <source>
        <dbReference type="SAM" id="Phobius"/>
    </source>
</evidence>
<dbReference type="Proteomes" id="UP001210528">
    <property type="component" value="Unassembled WGS sequence"/>
</dbReference>
<proteinExistence type="predicted"/>
<protein>
    <recommendedName>
        <fullName evidence="4">Tat (Twin-arginine translocation) pathway signal sequence</fullName>
    </recommendedName>
</protein>
<name>A0ABT4Z693_HALEZ</name>
<keyword evidence="3" id="KW-1185">Reference proteome</keyword>
<sequence>MPDTVTLDDIESSTSRRRWLRWLGGGAGLAGVVWALFGDVDARPLAWSVALDPNVTALNVSPDELQATITGESDADEWALLHEYHDLDEAIATGAVPSLGGEVSVSLADLARDRYPTDRFRFQLVSVVDGENGPEIIRESAVEFSLPPKNEPPR</sequence>
<comment type="caution">
    <text evidence="2">The sequence shown here is derived from an EMBL/GenBank/DDBJ whole genome shotgun (WGS) entry which is preliminary data.</text>
</comment>
<evidence type="ECO:0000313" key="2">
    <source>
        <dbReference type="EMBL" id="MDB2293693.1"/>
    </source>
</evidence>
<keyword evidence="1" id="KW-0812">Transmembrane</keyword>
<evidence type="ECO:0008006" key="4">
    <source>
        <dbReference type="Google" id="ProtNLM"/>
    </source>
</evidence>
<evidence type="ECO:0000313" key="3">
    <source>
        <dbReference type="Proteomes" id="UP001210528"/>
    </source>
</evidence>
<gene>
    <name evidence="2" type="ORF">PM085_15660</name>
</gene>
<keyword evidence="1" id="KW-0472">Membrane</keyword>